<sequence length="533" mass="59723">MESLSPQVVATAKLPILNPNEFDLWKMRIEQYILMIDYSLWEVILNEQRLAKKNKLKARGTLLMALPDKHQLKFNIHKDAKSLIEAIEKRFGGNKETKKVQKTLLKQQYENFSGQRSKSIDQIYDRLQKRISQLEILCESISQEDINMKFLRSLPSDAIPSVSAAKALVSTLPNVECLSDAVIYSFFTSQSNSSQLDNKDLKQIDADDLEEIDLKWQMAMLTMRARRFLQRTGRCLGANGTTAIGFDTSKVECYNFHRRGHFAREYRSPRDHKNKETLRITVLVGVSTSNALVSQCDGVGSYDWSFQANEESTNYTLMTFTSSGSSSSPGSDNENFYAPKPDLLFNDAPPTSESVTNVVKVESSTNKTTKEMSKTLRHDAPIIEDWTSDSEDESVLESVSQQKESSFVQTFEHVKTPKASVKTVEHPKQAENLKKDNQKSKGGCVAMEVARWCGGVAVIEMVMMAVGDGGGSGGVLTTAVEWGRRWWRHVVASGVVDRVDQVKGSIFGVRRKSLPEKFFGGDSGGRRWPAGGR</sequence>
<dbReference type="PANTHER" id="PTHR35317">
    <property type="entry name" value="OS04G0629600 PROTEIN"/>
    <property type="match status" value="1"/>
</dbReference>
<proteinExistence type="predicted"/>
<name>A0A6L2J6L1_TANCI</name>
<gene>
    <name evidence="1" type="ORF">Tci_004499</name>
</gene>
<organism evidence="1">
    <name type="scientific">Tanacetum cinerariifolium</name>
    <name type="common">Dalmatian daisy</name>
    <name type="synonym">Chrysanthemum cinerariifolium</name>
    <dbReference type="NCBI Taxonomy" id="118510"/>
    <lineage>
        <taxon>Eukaryota</taxon>
        <taxon>Viridiplantae</taxon>
        <taxon>Streptophyta</taxon>
        <taxon>Embryophyta</taxon>
        <taxon>Tracheophyta</taxon>
        <taxon>Spermatophyta</taxon>
        <taxon>Magnoliopsida</taxon>
        <taxon>eudicotyledons</taxon>
        <taxon>Gunneridae</taxon>
        <taxon>Pentapetalae</taxon>
        <taxon>asterids</taxon>
        <taxon>campanulids</taxon>
        <taxon>Asterales</taxon>
        <taxon>Asteraceae</taxon>
        <taxon>Asteroideae</taxon>
        <taxon>Anthemideae</taxon>
        <taxon>Anthemidinae</taxon>
        <taxon>Tanacetum</taxon>
    </lineage>
</organism>
<comment type="caution">
    <text evidence="1">The sequence shown here is derived from an EMBL/GenBank/DDBJ whole genome shotgun (WGS) entry which is preliminary data.</text>
</comment>
<accession>A0A6L2J6L1</accession>
<reference evidence="1" key="1">
    <citation type="journal article" date="2019" name="Sci. Rep.">
        <title>Draft genome of Tanacetum cinerariifolium, the natural source of mosquito coil.</title>
        <authorList>
            <person name="Yamashiro T."/>
            <person name="Shiraishi A."/>
            <person name="Satake H."/>
            <person name="Nakayama K."/>
        </authorList>
    </citation>
    <scope>NUCLEOTIDE SEQUENCE</scope>
</reference>
<dbReference type="AlphaFoldDB" id="A0A6L2J6L1"/>
<dbReference type="Pfam" id="PF14223">
    <property type="entry name" value="Retrotran_gag_2"/>
    <property type="match status" value="1"/>
</dbReference>
<dbReference type="EMBL" id="BKCJ010000364">
    <property type="protein sequence ID" value="GEU32521.1"/>
    <property type="molecule type" value="Genomic_DNA"/>
</dbReference>
<dbReference type="PANTHER" id="PTHR35317:SF23">
    <property type="entry name" value="OS04G0629600 PROTEIN"/>
    <property type="match status" value="1"/>
</dbReference>
<protein>
    <submittedName>
        <fullName evidence="1">Uncharacterized protein</fullName>
    </submittedName>
</protein>
<evidence type="ECO:0000313" key="1">
    <source>
        <dbReference type="EMBL" id="GEU32521.1"/>
    </source>
</evidence>